<name>A0A858BQH0_9FIRM</name>
<organism evidence="2 3">
    <name type="scientific">Aminipila butyrica</name>
    <dbReference type="NCBI Taxonomy" id="433296"/>
    <lineage>
        <taxon>Bacteria</taxon>
        <taxon>Bacillati</taxon>
        <taxon>Bacillota</taxon>
        <taxon>Clostridia</taxon>
        <taxon>Peptostreptococcales</taxon>
        <taxon>Anaerovoracaceae</taxon>
        <taxon>Aminipila</taxon>
    </lineage>
</organism>
<gene>
    <name evidence="2" type="ORF">Ami103574_01500</name>
</gene>
<dbReference type="Proteomes" id="UP000466848">
    <property type="component" value="Chromosome"/>
</dbReference>
<proteinExistence type="predicted"/>
<dbReference type="AlphaFoldDB" id="A0A858BQH0"/>
<dbReference type="EMBL" id="CP048649">
    <property type="protein sequence ID" value="QIB68063.1"/>
    <property type="molecule type" value="Genomic_DNA"/>
</dbReference>
<reference evidence="2 3" key="1">
    <citation type="submission" date="2020-02" db="EMBL/GenBank/DDBJ databases">
        <authorList>
            <person name="Kim Y.B."/>
            <person name="Roh S.W."/>
        </authorList>
    </citation>
    <scope>NUCLEOTIDE SEQUENCE [LARGE SCALE GENOMIC DNA]</scope>
    <source>
        <strain evidence="2 3">DSM 103574</strain>
    </source>
</reference>
<evidence type="ECO:0000313" key="3">
    <source>
        <dbReference type="Proteomes" id="UP000466848"/>
    </source>
</evidence>
<dbReference type="RefSeq" id="WP_163064983.1">
    <property type="nucleotide sequence ID" value="NZ_CP048649.1"/>
</dbReference>
<feature type="chain" id="PRO_5038842278" description="Lipoprotein" evidence="1">
    <location>
        <begin position="24"/>
        <end position="195"/>
    </location>
</feature>
<protein>
    <recommendedName>
        <fullName evidence="4">Lipoprotein</fullName>
    </recommendedName>
</protein>
<sequence length="195" mass="22701">MFKMCHKAVKIFILLCILALCFAGCQKHEETAKSNVQEVLSVYKIELPLKEELDSTWDAEIQKQLEIEYGLKELQREQQNKRASFELYKIKYHGEQEYQGDVYPYVMTSDMIIWKSDDFYAICKIKCNDIKGTEEKPVVSNNQDKLMWNEDVKLLDVMPINQATLFTVGGYATFQNDEDEVGPFTLVESFYFACP</sequence>
<keyword evidence="3" id="KW-1185">Reference proteome</keyword>
<feature type="signal peptide" evidence="1">
    <location>
        <begin position="1"/>
        <end position="23"/>
    </location>
</feature>
<keyword evidence="1" id="KW-0732">Signal</keyword>
<evidence type="ECO:0000313" key="2">
    <source>
        <dbReference type="EMBL" id="QIB68063.1"/>
    </source>
</evidence>
<dbReference type="KEGG" id="abut:Ami103574_01500"/>
<accession>A0A858BQH0</accession>
<evidence type="ECO:0008006" key="4">
    <source>
        <dbReference type="Google" id="ProtNLM"/>
    </source>
</evidence>
<evidence type="ECO:0000256" key="1">
    <source>
        <dbReference type="SAM" id="SignalP"/>
    </source>
</evidence>